<protein>
    <submittedName>
        <fullName evidence="2">Uncharacterized protein</fullName>
    </submittedName>
</protein>
<dbReference type="Gene3D" id="2.130.10.10">
    <property type="entry name" value="YVTN repeat-like/Quinoprotein amine dehydrogenase"/>
    <property type="match status" value="1"/>
</dbReference>
<organism evidence="1 2">
    <name type="scientific">Meloidogyne incognita</name>
    <name type="common">Southern root-knot nematode worm</name>
    <name type="synonym">Oxyuris incognita</name>
    <dbReference type="NCBI Taxonomy" id="6306"/>
    <lineage>
        <taxon>Eukaryota</taxon>
        <taxon>Metazoa</taxon>
        <taxon>Ecdysozoa</taxon>
        <taxon>Nematoda</taxon>
        <taxon>Chromadorea</taxon>
        <taxon>Rhabditida</taxon>
        <taxon>Tylenchina</taxon>
        <taxon>Tylenchomorpha</taxon>
        <taxon>Tylenchoidea</taxon>
        <taxon>Meloidogynidae</taxon>
        <taxon>Meloidogyninae</taxon>
        <taxon>Meloidogyne</taxon>
        <taxon>Meloidogyne incognita group</taxon>
    </lineage>
</organism>
<sequence length="116" mass="13448">MQNPDFFAPRRSEENYLRPRFGPLIDFFQPGRSLANMVNWTAENRTSVERVCQIFFLLLGSEDGKVYIWDLVESTLIAKLEHPAGFKFVPSLSTHPKDPCILTASREKIFLWQCPE</sequence>
<keyword evidence="1" id="KW-1185">Reference proteome</keyword>
<proteinExistence type="predicted"/>
<dbReference type="InterPro" id="IPR036322">
    <property type="entry name" value="WD40_repeat_dom_sf"/>
</dbReference>
<name>A0A914LV43_MELIC</name>
<dbReference type="SUPFAM" id="SSF50978">
    <property type="entry name" value="WD40 repeat-like"/>
    <property type="match status" value="1"/>
</dbReference>
<evidence type="ECO:0000313" key="2">
    <source>
        <dbReference type="WBParaSite" id="Minc3s00924g18931"/>
    </source>
</evidence>
<dbReference type="WBParaSite" id="Minc3s00924g18931">
    <property type="protein sequence ID" value="Minc3s00924g18931"/>
    <property type="gene ID" value="Minc3s00924g18931"/>
</dbReference>
<dbReference type="Proteomes" id="UP000887563">
    <property type="component" value="Unplaced"/>
</dbReference>
<evidence type="ECO:0000313" key="1">
    <source>
        <dbReference type="Proteomes" id="UP000887563"/>
    </source>
</evidence>
<reference evidence="2" key="1">
    <citation type="submission" date="2022-11" db="UniProtKB">
        <authorList>
            <consortium name="WormBaseParasite"/>
        </authorList>
    </citation>
    <scope>IDENTIFICATION</scope>
</reference>
<accession>A0A914LV43</accession>
<dbReference type="InterPro" id="IPR015943">
    <property type="entry name" value="WD40/YVTN_repeat-like_dom_sf"/>
</dbReference>
<dbReference type="AlphaFoldDB" id="A0A914LV43"/>